<dbReference type="GO" id="GO:0005737">
    <property type="term" value="C:cytoplasm"/>
    <property type="evidence" value="ECO:0007669"/>
    <property type="project" value="TreeGrafter"/>
</dbReference>
<dbReference type="InterPro" id="IPR022682">
    <property type="entry name" value="Calpain_domain_III"/>
</dbReference>
<evidence type="ECO:0000256" key="4">
    <source>
        <dbReference type="ARBA" id="ARBA00022807"/>
    </source>
</evidence>
<evidence type="ECO:0000256" key="5">
    <source>
        <dbReference type="PIRSR" id="PIRSR622684-1"/>
    </source>
</evidence>
<feature type="compositionally biased region" description="Basic and acidic residues" evidence="7">
    <location>
        <begin position="261"/>
        <end position="276"/>
    </location>
</feature>
<feature type="active site" evidence="5 6">
    <location>
        <position position="311"/>
    </location>
</feature>
<proteinExistence type="inferred from homology"/>
<dbReference type="SUPFAM" id="SSF54001">
    <property type="entry name" value="Cysteine proteinases"/>
    <property type="match status" value="1"/>
</dbReference>
<evidence type="ECO:0000313" key="10">
    <source>
        <dbReference type="RefSeq" id="XP_053758796.1"/>
    </source>
</evidence>
<evidence type="ECO:0000259" key="8">
    <source>
        <dbReference type="PROSITE" id="PS50203"/>
    </source>
</evidence>
<dbReference type="PRINTS" id="PR00704">
    <property type="entry name" value="CALPAIN"/>
</dbReference>
<gene>
    <name evidence="10" type="primary">CAPN10</name>
</gene>
<dbReference type="SMART" id="SM00230">
    <property type="entry name" value="CysPc"/>
    <property type="match status" value="1"/>
</dbReference>
<dbReference type="FunFam" id="2.60.120.380:FF:000006">
    <property type="entry name" value="Calpain 10"/>
    <property type="match status" value="1"/>
</dbReference>
<reference evidence="10" key="1">
    <citation type="submission" date="2025-08" db="UniProtKB">
        <authorList>
            <consortium name="RefSeq"/>
        </authorList>
    </citation>
    <scope>IDENTIFICATION</scope>
    <source>
        <tissue evidence="10">Whole blood</tissue>
    </source>
</reference>
<keyword evidence="9" id="KW-1185">Reference proteome</keyword>
<sequence>MPGHLPQSHPLSRSGSSASDPRRPRDSLLGPEDPRPPSPRAGSVPGAHHRAPPLPSQASRGARFPDPSANRRPDLPPSAGTSGAFWEAVLHSGICSPRPGPRPKRPLRSLKPRTPASPSGPDAPARAAPARGHEARQPPVSLRRASSHTPPGERKVPPGDGTVSREPSSGATPPRVGYWESVWTSAARVRLGRCVTWPGGYRGDRTGARRASPSFGLSMGAPSAQDAGAGQGAVPRRRLPRLGLLTVLQLLHAAGPVPGGHHVEEAPGARKDENREMPAGFDHTEELCATPRLFADNPQEGQVKQGLLGDCWLLCACAALQKSRRLLDQVIPPGQPSWLDQTYRGSFTCRVWQFGRWVEVTIDDRLPCLAGRLCFSRCQREDVFWLPLLEKVYAKVYGSYEHLWAGQVADALVDLTGGLAERWSLKDLARTGGRQDRPGGSEHRTCRQLLSLKDRCLISCSVLSSRAGARELGEFHAFIVSDLRELRGRTGQAILLLRIQNPWGRRCWQGPWREGGEGWSQVDPADEATLLSQLQEGEFWVEEEEFLQEFDEVTVGFPITEAGHLQSLYSEKELCHTQELPGAWVKGQSAGGCRNNSGFPSNPKFWLRVSEPSEVYVTVLQRPRVRTANWAGRARAPLRDDRASWTPASLLGKDYQAVGLHIWKVEKRRVSLPRVLSTPPVAGTVCHAYDREVHLRCELGPGYYLAVPSTFLKDVPGQFLLRVFSSGRVSLRAPLHPNHSAPTLP</sequence>
<dbReference type="PANTHER" id="PTHR10183">
    <property type="entry name" value="CALPAIN"/>
    <property type="match status" value="1"/>
</dbReference>
<dbReference type="GO" id="GO:0004198">
    <property type="term" value="F:calcium-dependent cysteine-type endopeptidase activity"/>
    <property type="evidence" value="ECO:0007669"/>
    <property type="project" value="InterPro"/>
</dbReference>
<dbReference type="Gene3D" id="2.60.120.380">
    <property type="match status" value="1"/>
</dbReference>
<protein>
    <submittedName>
        <fullName evidence="10">Calpain-10 isoform X1</fullName>
    </submittedName>
</protein>
<dbReference type="SMART" id="SM00720">
    <property type="entry name" value="calpain_III"/>
    <property type="match status" value="1"/>
</dbReference>
<dbReference type="PROSITE" id="PS00139">
    <property type="entry name" value="THIOL_PROTEASE_CYS"/>
    <property type="match status" value="1"/>
</dbReference>
<dbReference type="GO" id="GO:0006508">
    <property type="term" value="P:proteolysis"/>
    <property type="evidence" value="ECO:0007669"/>
    <property type="project" value="UniProtKB-KW"/>
</dbReference>
<dbReference type="InterPro" id="IPR036213">
    <property type="entry name" value="Calpain_III_sf"/>
</dbReference>
<dbReference type="InterPro" id="IPR033883">
    <property type="entry name" value="C2_III"/>
</dbReference>
<dbReference type="CDD" id="cd00214">
    <property type="entry name" value="Calpain_III"/>
    <property type="match status" value="1"/>
</dbReference>
<evidence type="ECO:0000256" key="3">
    <source>
        <dbReference type="ARBA" id="ARBA00022801"/>
    </source>
</evidence>
<dbReference type="Gene3D" id="3.90.70.10">
    <property type="entry name" value="Cysteine proteinases"/>
    <property type="match status" value="1"/>
</dbReference>
<dbReference type="GeneID" id="109264801"/>
<evidence type="ECO:0000256" key="6">
    <source>
        <dbReference type="PROSITE-ProRule" id="PRU00239"/>
    </source>
</evidence>
<feature type="compositionally biased region" description="Low complexity" evidence="7">
    <location>
        <begin position="112"/>
        <end position="130"/>
    </location>
</feature>
<name>A0A9W2VJL7_PANPR</name>
<dbReference type="InterPro" id="IPR022684">
    <property type="entry name" value="Calpain_cysteine_protease"/>
</dbReference>
<feature type="active site" evidence="5 6">
    <location>
        <position position="501"/>
    </location>
</feature>
<evidence type="ECO:0000256" key="1">
    <source>
        <dbReference type="ARBA" id="ARBA00007623"/>
    </source>
</evidence>
<keyword evidence="2 6" id="KW-0645">Protease</keyword>
<evidence type="ECO:0000313" key="9">
    <source>
        <dbReference type="Proteomes" id="UP001165780"/>
    </source>
</evidence>
<feature type="domain" description="Calpain catalytic" evidence="8">
    <location>
        <begin position="286"/>
        <end position="555"/>
    </location>
</feature>
<feature type="region of interest" description="Disordered" evidence="7">
    <location>
        <begin position="256"/>
        <end position="276"/>
    </location>
</feature>
<dbReference type="InterPro" id="IPR038765">
    <property type="entry name" value="Papain-like_cys_pep_sf"/>
</dbReference>
<dbReference type="RefSeq" id="XP_053758796.1">
    <property type="nucleotide sequence ID" value="XM_053902821.1"/>
</dbReference>
<dbReference type="Pfam" id="PF00648">
    <property type="entry name" value="Peptidase_C2"/>
    <property type="match status" value="1"/>
</dbReference>
<dbReference type="AlphaFoldDB" id="A0A9W2VJL7"/>
<feature type="region of interest" description="Disordered" evidence="7">
    <location>
        <begin position="1"/>
        <end position="176"/>
    </location>
</feature>
<dbReference type="SUPFAM" id="SSF49758">
    <property type="entry name" value="Calpain large subunit, middle domain (domain III)"/>
    <property type="match status" value="1"/>
</dbReference>
<evidence type="ECO:0000256" key="7">
    <source>
        <dbReference type="SAM" id="MobiDB-lite"/>
    </source>
</evidence>
<dbReference type="InterPro" id="IPR001300">
    <property type="entry name" value="Peptidase_C2_calpain_cat"/>
</dbReference>
<keyword evidence="4 6" id="KW-0788">Thiol protease</keyword>
<comment type="similarity">
    <text evidence="1">Belongs to the peptidase C2 family.</text>
</comment>
<evidence type="ECO:0000256" key="2">
    <source>
        <dbReference type="ARBA" id="ARBA00022670"/>
    </source>
</evidence>
<feature type="active site" evidence="5 6">
    <location>
        <position position="476"/>
    </location>
</feature>
<dbReference type="CDD" id="cd00044">
    <property type="entry name" value="CysPc"/>
    <property type="match status" value="1"/>
</dbReference>
<dbReference type="InterPro" id="IPR022683">
    <property type="entry name" value="Calpain_III"/>
</dbReference>
<dbReference type="PANTHER" id="PTHR10183:SF30">
    <property type="entry name" value="CALPAIN-10"/>
    <property type="match status" value="1"/>
</dbReference>
<dbReference type="CTD" id="11132"/>
<dbReference type="InterPro" id="IPR000169">
    <property type="entry name" value="Pept_cys_AS"/>
</dbReference>
<accession>A0A9W2VJL7</accession>
<dbReference type="Proteomes" id="UP001165780">
    <property type="component" value="Unplaced"/>
</dbReference>
<dbReference type="FunFam" id="3.90.70.10:FF:000073">
    <property type="entry name" value="Calpain 10"/>
    <property type="match status" value="1"/>
</dbReference>
<dbReference type="Pfam" id="PF01067">
    <property type="entry name" value="Calpain_III"/>
    <property type="match status" value="1"/>
</dbReference>
<dbReference type="PROSITE" id="PS50203">
    <property type="entry name" value="CALPAIN_CAT"/>
    <property type="match status" value="1"/>
</dbReference>
<organism evidence="9 10">
    <name type="scientific">Panthera pardus</name>
    <name type="common">Leopard</name>
    <name type="synonym">Felis pardus</name>
    <dbReference type="NCBI Taxonomy" id="9691"/>
    <lineage>
        <taxon>Eukaryota</taxon>
        <taxon>Metazoa</taxon>
        <taxon>Chordata</taxon>
        <taxon>Craniata</taxon>
        <taxon>Vertebrata</taxon>
        <taxon>Euteleostomi</taxon>
        <taxon>Mammalia</taxon>
        <taxon>Eutheria</taxon>
        <taxon>Laurasiatheria</taxon>
        <taxon>Carnivora</taxon>
        <taxon>Feliformia</taxon>
        <taxon>Felidae</taxon>
        <taxon>Pantherinae</taxon>
        <taxon>Panthera</taxon>
    </lineage>
</organism>
<keyword evidence="3 6" id="KW-0378">Hydrolase</keyword>
<feature type="compositionally biased region" description="Basic residues" evidence="7">
    <location>
        <begin position="101"/>
        <end position="111"/>
    </location>
</feature>